<dbReference type="Pfam" id="PF01568">
    <property type="entry name" value="Molydop_binding"/>
    <property type="match status" value="1"/>
</dbReference>
<dbReference type="AlphaFoldDB" id="A0AA43TJB4"/>
<dbReference type="InterPro" id="IPR009010">
    <property type="entry name" value="Asp_de-COase-like_dom_sf"/>
</dbReference>
<evidence type="ECO:0000256" key="6">
    <source>
        <dbReference type="ARBA" id="ARBA00022723"/>
    </source>
</evidence>
<dbReference type="GO" id="GO:0016020">
    <property type="term" value="C:membrane"/>
    <property type="evidence" value="ECO:0007669"/>
    <property type="project" value="TreeGrafter"/>
</dbReference>
<dbReference type="Gene3D" id="3.40.228.10">
    <property type="entry name" value="Dimethylsulfoxide Reductase, domain 2"/>
    <property type="match status" value="1"/>
</dbReference>
<dbReference type="GO" id="GO:0051539">
    <property type="term" value="F:4 iron, 4 sulfur cluster binding"/>
    <property type="evidence" value="ECO:0007669"/>
    <property type="project" value="UniProtKB-KW"/>
</dbReference>
<dbReference type="CDD" id="cd02791">
    <property type="entry name" value="MopB_CT_Nitrate-R-NapA-like"/>
    <property type="match status" value="1"/>
</dbReference>
<dbReference type="Pfam" id="PF04324">
    <property type="entry name" value="Fer2_BFD"/>
    <property type="match status" value="1"/>
</dbReference>
<evidence type="ECO:0000313" key="12">
    <source>
        <dbReference type="EMBL" id="MDI1232434.1"/>
    </source>
</evidence>
<dbReference type="EMBL" id="JAQSDF010000085">
    <property type="protein sequence ID" value="MDI1232434.1"/>
    <property type="molecule type" value="Genomic_DNA"/>
</dbReference>
<evidence type="ECO:0000256" key="7">
    <source>
        <dbReference type="ARBA" id="ARBA00023002"/>
    </source>
</evidence>
<keyword evidence="10" id="KW-0534">Nitrate assimilation</keyword>
<dbReference type="InterPro" id="IPR006656">
    <property type="entry name" value="Mopterin_OxRdtase"/>
</dbReference>
<dbReference type="Gene3D" id="3.40.50.740">
    <property type="match status" value="1"/>
</dbReference>
<comment type="caution">
    <text evidence="12">The sequence shown here is derived from an EMBL/GenBank/DDBJ whole genome shotgun (WGS) entry which is preliminary data.</text>
</comment>
<dbReference type="GO" id="GO:0016491">
    <property type="term" value="F:oxidoreductase activity"/>
    <property type="evidence" value="ECO:0007669"/>
    <property type="project" value="UniProtKB-KW"/>
</dbReference>
<comment type="cofactor">
    <cofactor evidence="1">
        <name>Mo-bis(molybdopterin guanine dinucleotide)</name>
        <dbReference type="ChEBI" id="CHEBI:60539"/>
    </cofactor>
</comment>
<dbReference type="Gene3D" id="1.10.10.1100">
    <property type="entry name" value="BFD-like [2Fe-2S]-binding domain"/>
    <property type="match status" value="1"/>
</dbReference>
<evidence type="ECO:0000256" key="10">
    <source>
        <dbReference type="ARBA" id="ARBA00023063"/>
    </source>
</evidence>
<comment type="similarity">
    <text evidence="3">Belongs to the prokaryotic molybdopterin-containing oxidoreductase family. NasA/NapA/NarB subfamily.</text>
</comment>
<dbReference type="PANTHER" id="PTHR43105:SF9">
    <property type="entry name" value="NADPH-FE(3+) OXIDOREDUCTASE SUBUNIT ALPHA"/>
    <property type="match status" value="1"/>
</dbReference>
<dbReference type="PANTHER" id="PTHR43105">
    <property type="entry name" value="RESPIRATORY NITRATE REDUCTASE"/>
    <property type="match status" value="1"/>
</dbReference>
<reference evidence="12" key="1">
    <citation type="submission" date="2023-01" db="EMBL/GenBank/DDBJ databases">
        <title>Biogeochemical cycle of methane in antarctic sediments.</title>
        <authorList>
            <person name="Roldan D.M."/>
            <person name="Menes R.J."/>
        </authorList>
    </citation>
    <scope>NUCLEOTIDE SEQUENCE [LARGE SCALE GENOMIC DNA]</scope>
    <source>
        <strain evidence="12">K-2018 MAG008</strain>
    </source>
</reference>
<dbReference type="GO" id="GO:1990204">
    <property type="term" value="C:oxidoreductase complex"/>
    <property type="evidence" value="ECO:0007669"/>
    <property type="project" value="UniProtKB-ARBA"/>
</dbReference>
<evidence type="ECO:0000256" key="9">
    <source>
        <dbReference type="ARBA" id="ARBA00023014"/>
    </source>
</evidence>
<protein>
    <submittedName>
        <fullName evidence="12">Molybdopterin-dependent oxidoreductase</fullName>
    </submittedName>
</protein>
<dbReference type="CDD" id="cd02754">
    <property type="entry name" value="MopB_Nitrate-R-NapA-like"/>
    <property type="match status" value="1"/>
</dbReference>
<dbReference type="InterPro" id="IPR050123">
    <property type="entry name" value="Prok_molybdopt-oxidoreductase"/>
</dbReference>
<sequence>MTKTIQTTCPYCGVGCGISAKVDDVHHRLKIGGDTSHPANFGRLCSKGSALGETVELKGRLLQPKVYGRETSWTEALDLVADSFIRAIEKYGADAVAIYGSGQLLTEDYYVANKLMKGFIGSGNMDTNSRLCMSSSVAGHKRAFGSDTVPGCYEDFEQADMIVLIGSNAAWCHPVSFQRIRAAKEANPALKIVVIDPRRTASCDIADLHLPLASGSDAALFNGLLHFLSEQNALDSAYIKAHTEGFAEALDVAGIDSEQLADFCGLDKDDLQRFYDWFAGHKKVMSLYSQGINQSASGTDKVNAIINCHLATGSIGKPGCGPFSLTGQPNAMGGREVGGLSNQLAAHMDFSNADDIDRVARFWNTANIAKQPGYPAVELFDAIYDGKIKAVWIMGTNPVVSLPNANKVKLALQRCEFVAVSDCINDTDTTALAHVLLPAQGWSEKDGMVTNSERRISRQRALFKPAGSAKPDWWIVTQVARRMGFEQAFHYQSPVEIFREHAALSGFENNGQRDFDISAFADITRHDYDRLQPIQWPVNQAYPQGRSRMFEDGRFYTESGKARFIAVTPRPPVNPPDQAYPLILNTGRLRDQWHTMTRTAIAAQLNQHKPEPFVEVHPADAHYLNSRPQQLADRPHLAIIESRWGSMIARVQITDSQQQGSLFVPMHWTEQYASRGRMGALVNAVVDPISKQPESKHTPVRIKAYQPAWQGFILSRRELSISDPDYWVKMKGEQVYRYELAGMTLPENWQAWAQQNLCDSAGGTAQWQEYQDSARGNYRAARIVNNRLESVVFIAAESALPATAWMQDDCMDAGGRATQGAVAEVEQRREQLPERNWLLSLFAKTELEIAERMALLTGKPPLGVADVGTIVCACFNVGELTIQQAIREKGLKTHQEVGRCLKAGTNCGSCVPEIKALL</sequence>
<dbReference type="Pfam" id="PF00384">
    <property type="entry name" value="Molybdopterin"/>
    <property type="match status" value="1"/>
</dbReference>
<dbReference type="Gene3D" id="2.20.25.90">
    <property type="entry name" value="ADC-like domains"/>
    <property type="match status" value="1"/>
</dbReference>
<evidence type="ECO:0000259" key="11">
    <source>
        <dbReference type="PROSITE" id="PS51669"/>
    </source>
</evidence>
<organism evidence="12 13">
    <name type="scientific">Candidatus Methylobacter titanis</name>
    <dbReference type="NCBI Taxonomy" id="3053457"/>
    <lineage>
        <taxon>Bacteria</taxon>
        <taxon>Pseudomonadati</taxon>
        <taxon>Pseudomonadota</taxon>
        <taxon>Gammaproteobacteria</taxon>
        <taxon>Methylococcales</taxon>
        <taxon>Methylococcaceae</taxon>
        <taxon>Methylobacter</taxon>
    </lineage>
</organism>
<keyword evidence="8" id="KW-0408">Iron</keyword>
<keyword evidence="9" id="KW-0411">Iron-sulfur</keyword>
<gene>
    <name evidence="12" type="ORF">PSU93_14945</name>
</gene>
<name>A0AA43TJB4_9GAMM</name>
<dbReference type="InterPro" id="IPR041854">
    <property type="entry name" value="BFD-like_2Fe2S-bd_dom_sf"/>
</dbReference>
<dbReference type="SUPFAM" id="SSF50692">
    <property type="entry name" value="ADC-like"/>
    <property type="match status" value="1"/>
</dbReference>
<proteinExistence type="inferred from homology"/>
<comment type="cofactor">
    <cofactor evidence="2">
        <name>[4Fe-4S] cluster</name>
        <dbReference type="ChEBI" id="CHEBI:49883"/>
    </cofactor>
</comment>
<keyword evidence="4" id="KW-0004">4Fe-4S</keyword>
<dbReference type="GO" id="GO:0042128">
    <property type="term" value="P:nitrate assimilation"/>
    <property type="evidence" value="ECO:0007669"/>
    <property type="project" value="UniProtKB-KW"/>
</dbReference>
<evidence type="ECO:0000256" key="2">
    <source>
        <dbReference type="ARBA" id="ARBA00001966"/>
    </source>
</evidence>
<accession>A0AA43TJB4</accession>
<evidence type="ECO:0000256" key="1">
    <source>
        <dbReference type="ARBA" id="ARBA00001942"/>
    </source>
</evidence>
<dbReference type="Proteomes" id="UP001160519">
    <property type="component" value="Unassembled WGS sequence"/>
</dbReference>
<dbReference type="SMART" id="SM00926">
    <property type="entry name" value="Molybdop_Fe4S4"/>
    <property type="match status" value="1"/>
</dbReference>
<evidence type="ECO:0000256" key="8">
    <source>
        <dbReference type="ARBA" id="ARBA00023004"/>
    </source>
</evidence>
<evidence type="ECO:0000256" key="3">
    <source>
        <dbReference type="ARBA" id="ARBA00008747"/>
    </source>
</evidence>
<dbReference type="InterPro" id="IPR007419">
    <property type="entry name" value="BFD-like_2Fe2S-bd_dom"/>
</dbReference>
<keyword evidence="5" id="KW-0500">Molybdenum</keyword>
<dbReference type="Gene3D" id="2.40.40.20">
    <property type="match status" value="1"/>
</dbReference>
<keyword evidence="6" id="KW-0479">Metal-binding</keyword>
<keyword evidence="7" id="KW-0560">Oxidoreductase</keyword>
<dbReference type="InterPro" id="IPR027467">
    <property type="entry name" value="MopterinOxRdtase_cofactor_BS"/>
</dbReference>
<dbReference type="GO" id="GO:0045333">
    <property type="term" value="P:cellular respiration"/>
    <property type="evidence" value="ECO:0007669"/>
    <property type="project" value="UniProtKB-ARBA"/>
</dbReference>
<dbReference type="PROSITE" id="PS00551">
    <property type="entry name" value="MOLYBDOPTERIN_PROK_1"/>
    <property type="match status" value="1"/>
</dbReference>
<dbReference type="GO" id="GO:0043546">
    <property type="term" value="F:molybdopterin cofactor binding"/>
    <property type="evidence" value="ECO:0007669"/>
    <property type="project" value="InterPro"/>
</dbReference>
<evidence type="ECO:0000313" key="13">
    <source>
        <dbReference type="Proteomes" id="UP001160519"/>
    </source>
</evidence>
<feature type="domain" description="4Fe-4S Mo/W bis-MGD-type" evidence="11">
    <location>
        <begin position="2"/>
        <end position="59"/>
    </location>
</feature>
<dbReference type="InterPro" id="IPR041957">
    <property type="entry name" value="CT_Nitrate-R-NapA-like"/>
</dbReference>
<dbReference type="SUPFAM" id="SSF53706">
    <property type="entry name" value="Formate dehydrogenase/DMSO reductase, domains 1-3"/>
    <property type="match status" value="1"/>
</dbReference>
<dbReference type="InterPro" id="IPR006963">
    <property type="entry name" value="Mopterin_OxRdtase_4Fe-4S_dom"/>
</dbReference>
<dbReference type="GO" id="GO:0046872">
    <property type="term" value="F:metal ion binding"/>
    <property type="evidence" value="ECO:0007669"/>
    <property type="project" value="UniProtKB-KW"/>
</dbReference>
<evidence type="ECO:0000256" key="4">
    <source>
        <dbReference type="ARBA" id="ARBA00022485"/>
    </source>
</evidence>
<evidence type="ECO:0000256" key="5">
    <source>
        <dbReference type="ARBA" id="ARBA00022505"/>
    </source>
</evidence>
<dbReference type="Pfam" id="PF04879">
    <property type="entry name" value="Molybdop_Fe4S4"/>
    <property type="match status" value="1"/>
</dbReference>
<dbReference type="PROSITE" id="PS51669">
    <property type="entry name" value="4FE4S_MOW_BIS_MGD"/>
    <property type="match status" value="1"/>
</dbReference>
<keyword evidence="13" id="KW-1185">Reference proteome</keyword>
<dbReference type="InterPro" id="IPR006657">
    <property type="entry name" value="MoPterin_dinucl-bd_dom"/>
</dbReference>